<gene>
    <name evidence="16" type="ORF">H8B15_09640</name>
</gene>
<evidence type="ECO:0000256" key="11">
    <source>
        <dbReference type="ARBA" id="ARBA00023098"/>
    </source>
</evidence>
<name>A0ABR7MKC4_9BACT</name>
<keyword evidence="13" id="KW-0594">Phospholipid biosynthesis</keyword>
<dbReference type="Proteomes" id="UP000622017">
    <property type="component" value="Unassembled WGS sequence"/>
</dbReference>
<evidence type="ECO:0000256" key="15">
    <source>
        <dbReference type="SAM" id="Phobius"/>
    </source>
</evidence>
<keyword evidence="5" id="KW-0808">Transferase</keyword>
<dbReference type="GO" id="GO:0016301">
    <property type="term" value="F:kinase activity"/>
    <property type="evidence" value="ECO:0007669"/>
    <property type="project" value="UniProtKB-KW"/>
</dbReference>
<dbReference type="PANTHER" id="PTHR34299">
    <property type="entry name" value="DIACYLGLYCEROL KINASE"/>
    <property type="match status" value="1"/>
</dbReference>
<comment type="subcellular location">
    <subcellularLocation>
        <location evidence="1">Cell membrane</location>
        <topology evidence="1">Multi-pass membrane protein</topology>
    </subcellularLocation>
</comment>
<evidence type="ECO:0000256" key="10">
    <source>
        <dbReference type="ARBA" id="ARBA00022989"/>
    </source>
</evidence>
<keyword evidence="12 15" id="KW-0472">Membrane</keyword>
<dbReference type="InterPro" id="IPR036945">
    <property type="entry name" value="DAGK_sf"/>
</dbReference>
<feature type="transmembrane region" description="Helical" evidence="15">
    <location>
        <begin position="70"/>
        <end position="87"/>
    </location>
</feature>
<feature type="transmembrane region" description="Helical" evidence="15">
    <location>
        <begin position="134"/>
        <end position="156"/>
    </location>
</feature>
<keyword evidence="11" id="KW-0443">Lipid metabolism</keyword>
<dbReference type="PROSITE" id="PS01069">
    <property type="entry name" value="DAGK_PROKAR"/>
    <property type="match status" value="1"/>
</dbReference>
<evidence type="ECO:0000256" key="5">
    <source>
        <dbReference type="ARBA" id="ARBA00022679"/>
    </source>
</evidence>
<keyword evidence="8 16" id="KW-0418">Kinase</keyword>
<dbReference type="EMBL" id="JACSCY010000005">
    <property type="protein sequence ID" value="MBC6611185.1"/>
    <property type="molecule type" value="Genomic_DNA"/>
</dbReference>
<dbReference type="InterPro" id="IPR033717">
    <property type="entry name" value="UDPK"/>
</dbReference>
<accession>A0ABR7MKC4</accession>
<sequence>MASAATRCTTAFCGRSGTSCVKPSFTSSTVVVEPSASDRARRQSLLRKRIASFGHAFRGVGAALHSEVHLRFHAFATVVVIGLGFYFDITRTEWALVAAAVGSVWSAELVNTAVEAVVDLVSPDYHPLAGKAKDVAAAAVLLAALGALVVGLLIFVPRLLS</sequence>
<reference evidence="16 17" key="1">
    <citation type="submission" date="2020-08" db="EMBL/GenBank/DDBJ databases">
        <title>Hymenobacter sp.</title>
        <authorList>
            <person name="Kim M.K."/>
        </authorList>
    </citation>
    <scope>NUCLEOTIDE SEQUENCE [LARGE SCALE GENOMIC DNA]</scope>
    <source>
        <strain evidence="16 17">BT507</strain>
    </source>
</reference>
<keyword evidence="7" id="KW-0547">Nucleotide-binding</keyword>
<evidence type="ECO:0000313" key="17">
    <source>
        <dbReference type="Proteomes" id="UP000622017"/>
    </source>
</evidence>
<dbReference type="InterPro" id="IPR000829">
    <property type="entry name" value="DAGK"/>
</dbReference>
<evidence type="ECO:0000256" key="8">
    <source>
        <dbReference type="ARBA" id="ARBA00022777"/>
    </source>
</evidence>
<proteinExistence type="inferred from homology"/>
<keyword evidence="10 15" id="KW-1133">Transmembrane helix</keyword>
<dbReference type="Pfam" id="PF01219">
    <property type="entry name" value="DAGK_prokar"/>
    <property type="match status" value="1"/>
</dbReference>
<keyword evidence="3" id="KW-1003">Cell membrane</keyword>
<evidence type="ECO:0000256" key="9">
    <source>
        <dbReference type="ARBA" id="ARBA00022840"/>
    </source>
</evidence>
<evidence type="ECO:0000256" key="14">
    <source>
        <dbReference type="ARBA" id="ARBA00023264"/>
    </source>
</evidence>
<evidence type="ECO:0000313" key="16">
    <source>
        <dbReference type="EMBL" id="MBC6611185.1"/>
    </source>
</evidence>
<comment type="similarity">
    <text evidence="2">Belongs to the bacterial diacylglycerol kinase family.</text>
</comment>
<evidence type="ECO:0000256" key="7">
    <source>
        <dbReference type="ARBA" id="ARBA00022741"/>
    </source>
</evidence>
<dbReference type="PANTHER" id="PTHR34299:SF1">
    <property type="entry name" value="DIACYLGLYCEROL KINASE"/>
    <property type="match status" value="1"/>
</dbReference>
<keyword evidence="17" id="KW-1185">Reference proteome</keyword>
<comment type="caution">
    <text evidence="16">The sequence shown here is derived from an EMBL/GenBank/DDBJ whole genome shotgun (WGS) entry which is preliminary data.</text>
</comment>
<evidence type="ECO:0000256" key="6">
    <source>
        <dbReference type="ARBA" id="ARBA00022692"/>
    </source>
</evidence>
<evidence type="ECO:0000256" key="1">
    <source>
        <dbReference type="ARBA" id="ARBA00004651"/>
    </source>
</evidence>
<keyword evidence="9" id="KW-0067">ATP-binding</keyword>
<evidence type="ECO:0000256" key="3">
    <source>
        <dbReference type="ARBA" id="ARBA00022475"/>
    </source>
</evidence>
<dbReference type="Gene3D" id="1.10.287.3610">
    <property type="match status" value="1"/>
</dbReference>
<protein>
    <submittedName>
        <fullName evidence="16">Diacylglycerol kinase family protein</fullName>
    </submittedName>
</protein>
<evidence type="ECO:0000256" key="13">
    <source>
        <dbReference type="ARBA" id="ARBA00023209"/>
    </source>
</evidence>
<keyword evidence="14" id="KW-1208">Phospholipid metabolism</keyword>
<keyword evidence="4" id="KW-0444">Lipid biosynthesis</keyword>
<evidence type="ECO:0000256" key="4">
    <source>
        <dbReference type="ARBA" id="ARBA00022516"/>
    </source>
</evidence>
<evidence type="ECO:0000256" key="12">
    <source>
        <dbReference type="ARBA" id="ARBA00023136"/>
    </source>
</evidence>
<keyword evidence="6 15" id="KW-0812">Transmembrane</keyword>
<organism evidence="16 17">
    <name type="scientific">Hymenobacter citatus</name>
    <dbReference type="NCBI Taxonomy" id="2763506"/>
    <lineage>
        <taxon>Bacteria</taxon>
        <taxon>Pseudomonadati</taxon>
        <taxon>Bacteroidota</taxon>
        <taxon>Cytophagia</taxon>
        <taxon>Cytophagales</taxon>
        <taxon>Hymenobacteraceae</taxon>
        <taxon>Hymenobacter</taxon>
    </lineage>
</organism>
<dbReference type="CDD" id="cd14265">
    <property type="entry name" value="UDPK_IM_like"/>
    <property type="match status" value="1"/>
</dbReference>
<evidence type="ECO:0000256" key="2">
    <source>
        <dbReference type="ARBA" id="ARBA00005967"/>
    </source>
</evidence>